<feature type="domain" description="Fibronectin type-III" evidence="3">
    <location>
        <begin position="257"/>
        <end position="345"/>
    </location>
</feature>
<proteinExistence type="predicted"/>
<dbReference type="SUPFAM" id="SSF49899">
    <property type="entry name" value="Concanavalin A-like lectins/glucanases"/>
    <property type="match status" value="1"/>
</dbReference>
<sequence length="1270" mass="129204">MINHLPCTSSFNKGWAGTLALLVWLLPLLGHAQARADAYGFTQTMGTYAPITGGTTISGSTTDDDEVYPTVTLPFSFTYAGTAYTALNITPNGYVTFGATAPSATGYTPISSGTGYAGAIAAFGLDGGGRSNAGAAISTATVGTAPNREFVVQYANWSAYGGVGGTENYQIRLAETSNVIRIVYGTFTGLATGTNPQVGLRGAANTDYNNRRSAAGWDQTNTGAALTSSSTVAVGPTLVPAAGLTFTYTPAATPQLPAIRPTASAVAVSTATIDFVAPAAATTAPTSYTATVTPAVPGSPFTVTASPFALTGLAASTAYTVSMVANYAAGASLPTETRFVTTPACSPPTALAISAITTTSASLTFTAPASGVTNYTVTTTPATTTYTVTSATTAAPLVLTGLTPGTAYTVNVVSNCSVGGVANTATVSFVSGFTCVTPTYATVPYTQTFENTWVSNCALRDVPSLNWKMTAGADPDASFRRYDDGAAAGWLNGSTNYGYTPAGSNAGGASSLFSARYHSGNVFPVTEFATFDLYANAGGTTGTPTLTFDYINTSGSDKLEVLLSTDGGVTFGAPLFTQVLAATWTTYTVPLPGATATSVIRFRATGDNGSSDIGLDNVNLNYVTCSIVANLAVANITATTASVTFTPPAGGASYTVTYTPTGGTATTVTPTPTASPVSLTSLTPNTPYTVTVTTNCAGSTTSASVTTTFTTACTAAPYAALPYTQTFEATWANACGTRDVPDANWRASPLAGNNAWRRFDDGTAGGWSTINGGYTPAGSNAGGATSLFSARFHAYNAPVGSQGLLDLSVNASGTTGTPTLTFDYINTSGSDKLEVLLSTDGGGTFGAPLFTQVLAATWTTYTVPLPGATATSVIRFRATGDDGLSDIGLDNVNVSYVTCTPPTAVAVPAATITTTTAQVTFTPSTSGVANYTVTTSPATTQANATASPITLTGLTPGTTYTVTLTTNCSGGNGSSTTTVPVTFTTAFLCVTPTYATVPYTQTFENTWVTNCALRDVPSLNWKMTAGADPDASFRRYDDGAAAGWTGGSTNGGYTPAGSNANGASSSFSARYHSYNVSPVTEFATFDLYANLSSAGSAGTGLKFDYINTSGTDKLEVLLSTDGGTTFGAPLFTQVLAATWTSYTIPLVGGTATSVIRFRATGDNGSTDIGLDNVSLLVVTATRNEALAAQVSVYPNPAHENFTVLVPAVANATSVQAELLNALGQVVRTQSAALPAAGARFTVPTAELATGVYTLRLKAGNDVLTKRVVIN</sequence>
<organism evidence="4 5">
    <name type="scientific">Hymenobacter armeniacus</name>
    <dbReference type="NCBI Taxonomy" id="2771358"/>
    <lineage>
        <taxon>Bacteria</taxon>
        <taxon>Pseudomonadati</taxon>
        <taxon>Bacteroidota</taxon>
        <taxon>Cytophagia</taxon>
        <taxon>Cytophagales</taxon>
        <taxon>Hymenobacteraceae</taxon>
        <taxon>Hymenobacter</taxon>
    </lineage>
</organism>
<reference evidence="4 5" key="1">
    <citation type="submission" date="2020-09" db="EMBL/GenBank/DDBJ databases">
        <authorList>
            <person name="Kim M.K."/>
        </authorList>
    </citation>
    <scope>NUCLEOTIDE SEQUENCE [LARGE SCALE GENOMIC DNA]</scope>
    <source>
        <strain evidence="4 5">BT189</strain>
    </source>
</reference>
<evidence type="ECO:0000313" key="5">
    <source>
        <dbReference type="Proteomes" id="UP000606003"/>
    </source>
</evidence>
<dbReference type="PROSITE" id="PS50853">
    <property type="entry name" value="FN3"/>
    <property type="match status" value="4"/>
</dbReference>
<dbReference type="InterPro" id="IPR003961">
    <property type="entry name" value="FN3_dom"/>
</dbReference>
<keyword evidence="5" id="KW-1185">Reference proteome</keyword>
<dbReference type="InterPro" id="IPR013320">
    <property type="entry name" value="ConA-like_dom_sf"/>
</dbReference>
<dbReference type="PROSITE" id="PS50060">
    <property type="entry name" value="MAM_2"/>
    <property type="match status" value="1"/>
</dbReference>
<dbReference type="CDD" id="cd00063">
    <property type="entry name" value="FN3"/>
    <property type="match status" value="1"/>
</dbReference>
<dbReference type="NCBIfam" id="TIGR04183">
    <property type="entry name" value="Por_Secre_tail"/>
    <property type="match status" value="1"/>
</dbReference>
<dbReference type="InterPro" id="IPR013783">
    <property type="entry name" value="Ig-like_fold"/>
</dbReference>
<dbReference type="InterPro" id="IPR050991">
    <property type="entry name" value="ECM_Regulatory_Proteins"/>
</dbReference>
<dbReference type="Proteomes" id="UP000606003">
    <property type="component" value="Unassembled WGS sequence"/>
</dbReference>
<dbReference type="PANTHER" id="PTHR46708">
    <property type="entry name" value="TENASCIN"/>
    <property type="match status" value="1"/>
</dbReference>
<evidence type="ECO:0000313" key="4">
    <source>
        <dbReference type="EMBL" id="MBD2722826.1"/>
    </source>
</evidence>
<dbReference type="Pfam" id="PF18962">
    <property type="entry name" value="Por_Secre_tail"/>
    <property type="match status" value="1"/>
</dbReference>
<dbReference type="Gene3D" id="2.60.40.10">
    <property type="entry name" value="Immunoglobulins"/>
    <property type="match status" value="3"/>
</dbReference>
<protein>
    <submittedName>
        <fullName evidence="4">Fibronectin type III domain-containing protein</fullName>
    </submittedName>
</protein>
<name>A0ABR8JS80_9BACT</name>
<dbReference type="InterPro" id="IPR026444">
    <property type="entry name" value="Secre_tail"/>
</dbReference>
<dbReference type="PANTHER" id="PTHR46708:SF2">
    <property type="entry name" value="FIBRONECTIN TYPE-III DOMAIN-CONTAINING PROTEIN"/>
    <property type="match status" value="1"/>
</dbReference>
<evidence type="ECO:0000256" key="1">
    <source>
        <dbReference type="ARBA" id="ARBA00022737"/>
    </source>
</evidence>
<dbReference type="SUPFAM" id="SSF49265">
    <property type="entry name" value="Fibronectin type III"/>
    <property type="match status" value="3"/>
</dbReference>
<dbReference type="RefSeq" id="WP_190924846.1">
    <property type="nucleotide sequence ID" value="NZ_JACXAC010000004.1"/>
</dbReference>
<dbReference type="InterPro" id="IPR036116">
    <property type="entry name" value="FN3_sf"/>
</dbReference>
<feature type="domain" description="Fibronectin type-III" evidence="3">
    <location>
        <begin position="901"/>
        <end position="987"/>
    </location>
</feature>
<evidence type="ECO:0000259" key="3">
    <source>
        <dbReference type="PROSITE" id="PS50853"/>
    </source>
</evidence>
<dbReference type="Gene3D" id="2.60.120.200">
    <property type="match status" value="3"/>
</dbReference>
<dbReference type="Pfam" id="PF00041">
    <property type="entry name" value="fn3"/>
    <property type="match status" value="3"/>
</dbReference>
<dbReference type="SMART" id="SM00060">
    <property type="entry name" value="FN3"/>
    <property type="match status" value="4"/>
</dbReference>
<keyword evidence="1" id="KW-0677">Repeat</keyword>
<feature type="domain" description="Fibronectin type-III" evidence="3">
    <location>
        <begin position="627"/>
        <end position="714"/>
    </location>
</feature>
<feature type="domain" description="MAM" evidence="2">
    <location>
        <begin position="723"/>
        <end position="901"/>
    </location>
</feature>
<accession>A0ABR8JS80</accession>
<feature type="domain" description="Fibronectin type-III" evidence="3">
    <location>
        <begin position="347"/>
        <end position="439"/>
    </location>
</feature>
<dbReference type="InterPro" id="IPR000998">
    <property type="entry name" value="MAM_dom"/>
</dbReference>
<dbReference type="EMBL" id="JACXAC010000004">
    <property type="protein sequence ID" value="MBD2722826.1"/>
    <property type="molecule type" value="Genomic_DNA"/>
</dbReference>
<gene>
    <name evidence="4" type="ORF">IC234_11895</name>
</gene>
<comment type="caution">
    <text evidence="4">The sequence shown here is derived from an EMBL/GenBank/DDBJ whole genome shotgun (WGS) entry which is preliminary data.</text>
</comment>
<evidence type="ECO:0000259" key="2">
    <source>
        <dbReference type="PROSITE" id="PS50060"/>
    </source>
</evidence>